<keyword evidence="2" id="KW-0812">Transmembrane</keyword>
<dbReference type="AlphaFoldDB" id="A0A9N7U993"/>
<protein>
    <submittedName>
        <fullName evidence="3">Uncharacterized protein</fullName>
    </submittedName>
</protein>
<sequence>MLGTRSKKDGGEKGGARGRGAVSGQCDRHLYQAVVMMVVVVWGGGDLHEASGFMVTGVPPRCFICSLYLPAVLSFSLCSHFFFFFFSPPCGDECKLTKPQSCHHNHCPPGTAAAPPAGPRLPWLLNDEA</sequence>
<feature type="region of interest" description="Disordered" evidence="1">
    <location>
        <begin position="1"/>
        <end position="22"/>
    </location>
</feature>
<keyword evidence="2" id="KW-1133">Transmembrane helix</keyword>
<dbReference type="Proteomes" id="UP001153269">
    <property type="component" value="Unassembled WGS sequence"/>
</dbReference>
<evidence type="ECO:0000256" key="2">
    <source>
        <dbReference type="SAM" id="Phobius"/>
    </source>
</evidence>
<name>A0A9N7U993_PLEPL</name>
<gene>
    <name evidence="3" type="ORF">PLEPLA_LOCUS14653</name>
</gene>
<keyword evidence="4" id="KW-1185">Reference proteome</keyword>
<dbReference type="EMBL" id="CADEAL010000908">
    <property type="protein sequence ID" value="CAB1426715.1"/>
    <property type="molecule type" value="Genomic_DNA"/>
</dbReference>
<feature type="compositionally biased region" description="Basic and acidic residues" evidence="1">
    <location>
        <begin position="1"/>
        <end position="15"/>
    </location>
</feature>
<evidence type="ECO:0000256" key="1">
    <source>
        <dbReference type="SAM" id="MobiDB-lite"/>
    </source>
</evidence>
<reference evidence="3" key="1">
    <citation type="submission" date="2020-03" db="EMBL/GenBank/DDBJ databases">
        <authorList>
            <person name="Weist P."/>
        </authorList>
    </citation>
    <scope>NUCLEOTIDE SEQUENCE</scope>
</reference>
<feature type="transmembrane region" description="Helical" evidence="2">
    <location>
        <begin position="67"/>
        <end position="86"/>
    </location>
</feature>
<organism evidence="3 4">
    <name type="scientific">Pleuronectes platessa</name>
    <name type="common">European plaice</name>
    <dbReference type="NCBI Taxonomy" id="8262"/>
    <lineage>
        <taxon>Eukaryota</taxon>
        <taxon>Metazoa</taxon>
        <taxon>Chordata</taxon>
        <taxon>Craniata</taxon>
        <taxon>Vertebrata</taxon>
        <taxon>Euteleostomi</taxon>
        <taxon>Actinopterygii</taxon>
        <taxon>Neopterygii</taxon>
        <taxon>Teleostei</taxon>
        <taxon>Neoteleostei</taxon>
        <taxon>Acanthomorphata</taxon>
        <taxon>Carangaria</taxon>
        <taxon>Pleuronectiformes</taxon>
        <taxon>Pleuronectoidei</taxon>
        <taxon>Pleuronectidae</taxon>
        <taxon>Pleuronectes</taxon>
    </lineage>
</organism>
<proteinExistence type="predicted"/>
<comment type="caution">
    <text evidence="3">The sequence shown here is derived from an EMBL/GenBank/DDBJ whole genome shotgun (WGS) entry which is preliminary data.</text>
</comment>
<keyword evidence="2" id="KW-0472">Membrane</keyword>
<accession>A0A9N7U993</accession>
<evidence type="ECO:0000313" key="4">
    <source>
        <dbReference type="Proteomes" id="UP001153269"/>
    </source>
</evidence>
<evidence type="ECO:0000313" key="3">
    <source>
        <dbReference type="EMBL" id="CAB1426715.1"/>
    </source>
</evidence>